<sequence>MDHQPYTRAMTAAGPTGGYDPRHFEQLFEVEAASFWFRARSDLINWALDSQFPSAQSFLELGCGTGYVVDRVRQLHPDWRLVGTELFEEGLDKARIRMPEGVELRQLDATQVPYEADFDVVGAFDVIEHIPDAPAVLAGMYRAVKPGGGLLITVPQHKWLWSEADVAAHHVKRYTKRELTAEIKDAGFEVIRVASFVSLLLPAMMASRLLKKDAGNVEEELDMAAPINKACYAAMRLEGALIRAGINFPAGGSLLAIARRPA</sequence>
<organism evidence="1 2">
    <name type="scientific">Kribbella alba</name>
    <dbReference type="NCBI Taxonomy" id="190197"/>
    <lineage>
        <taxon>Bacteria</taxon>
        <taxon>Bacillati</taxon>
        <taxon>Actinomycetota</taxon>
        <taxon>Actinomycetes</taxon>
        <taxon>Propionibacteriales</taxon>
        <taxon>Kribbellaceae</taxon>
        <taxon>Kribbella</taxon>
    </lineage>
</organism>
<dbReference type="Pfam" id="PF13489">
    <property type="entry name" value="Methyltransf_23"/>
    <property type="match status" value="1"/>
</dbReference>
<dbReference type="EMBL" id="BAAANE010000015">
    <property type="protein sequence ID" value="GAA1660787.1"/>
    <property type="molecule type" value="Genomic_DNA"/>
</dbReference>
<protein>
    <submittedName>
        <fullName evidence="1">Class I SAM-dependent methyltransferase</fullName>
    </submittedName>
</protein>
<accession>A0ABN2FW32</accession>
<dbReference type="Gene3D" id="3.40.50.150">
    <property type="entry name" value="Vaccinia Virus protein VP39"/>
    <property type="match status" value="1"/>
</dbReference>
<keyword evidence="1" id="KW-0489">Methyltransferase</keyword>
<name>A0ABN2FW32_9ACTN</name>
<comment type="caution">
    <text evidence="1">The sequence shown here is derived from an EMBL/GenBank/DDBJ whole genome shotgun (WGS) entry which is preliminary data.</text>
</comment>
<keyword evidence="1" id="KW-0808">Transferase</keyword>
<gene>
    <name evidence="1" type="ORF">GCM10009744_63080</name>
</gene>
<dbReference type="CDD" id="cd02440">
    <property type="entry name" value="AdoMet_MTases"/>
    <property type="match status" value="1"/>
</dbReference>
<dbReference type="InterPro" id="IPR029063">
    <property type="entry name" value="SAM-dependent_MTases_sf"/>
</dbReference>
<dbReference type="GO" id="GO:0032259">
    <property type="term" value="P:methylation"/>
    <property type="evidence" value="ECO:0007669"/>
    <property type="project" value="UniProtKB-KW"/>
</dbReference>
<dbReference type="GO" id="GO:0008168">
    <property type="term" value="F:methyltransferase activity"/>
    <property type="evidence" value="ECO:0007669"/>
    <property type="project" value="UniProtKB-KW"/>
</dbReference>
<reference evidence="1 2" key="1">
    <citation type="journal article" date="2019" name="Int. J. Syst. Evol. Microbiol.">
        <title>The Global Catalogue of Microorganisms (GCM) 10K type strain sequencing project: providing services to taxonomists for standard genome sequencing and annotation.</title>
        <authorList>
            <consortium name="The Broad Institute Genomics Platform"/>
            <consortium name="The Broad Institute Genome Sequencing Center for Infectious Disease"/>
            <person name="Wu L."/>
            <person name="Ma J."/>
        </authorList>
    </citation>
    <scope>NUCLEOTIDE SEQUENCE [LARGE SCALE GENOMIC DNA]</scope>
    <source>
        <strain evidence="1 2">JCM 14306</strain>
    </source>
</reference>
<dbReference type="SUPFAM" id="SSF53335">
    <property type="entry name" value="S-adenosyl-L-methionine-dependent methyltransferases"/>
    <property type="match status" value="1"/>
</dbReference>
<dbReference type="PANTHER" id="PTHR43861">
    <property type="entry name" value="TRANS-ACONITATE 2-METHYLTRANSFERASE-RELATED"/>
    <property type="match status" value="1"/>
</dbReference>
<evidence type="ECO:0000313" key="1">
    <source>
        <dbReference type="EMBL" id="GAA1660787.1"/>
    </source>
</evidence>
<dbReference type="Proteomes" id="UP001501319">
    <property type="component" value="Unassembled WGS sequence"/>
</dbReference>
<evidence type="ECO:0000313" key="2">
    <source>
        <dbReference type="Proteomes" id="UP001501319"/>
    </source>
</evidence>
<proteinExistence type="predicted"/>
<keyword evidence="2" id="KW-1185">Reference proteome</keyword>